<reference evidence="11" key="1">
    <citation type="submission" date="2025-08" db="UniProtKB">
        <authorList>
            <consortium name="Ensembl"/>
        </authorList>
    </citation>
    <scope>IDENTIFICATION</scope>
</reference>
<evidence type="ECO:0000256" key="5">
    <source>
        <dbReference type="ARBA" id="ARBA00023128"/>
    </source>
</evidence>
<evidence type="ECO:0000313" key="11">
    <source>
        <dbReference type="Ensembl" id="ENSPTXP00000000117.1"/>
    </source>
</evidence>
<evidence type="ECO:0000256" key="9">
    <source>
        <dbReference type="RuleBase" id="RU003815"/>
    </source>
</evidence>
<keyword evidence="6 9" id="KW-0687">Ribonucleoprotein</keyword>
<evidence type="ECO:0000313" key="12">
    <source>
        <dbReference type="Proteomes" id="UP000472273"/>
    </source>
</evidence>
<feature type="region of interest" description="Disordered" evidence="10">
    <location>
        <begin position="353"/>
        <end position="382"/>
    </location>
</feature>
<dbReference type="InterPro" id="IPR000754">
    <property type="entry name" value="Ribosomal_uS9"/>
</dbReference>
<dbReference type="NCBIfam" id="NF001099">
    <property type="entry name" value="PRK00132.1"/>
    <property type="match status" value="1"/>
</dbReference>
<dbReference type="InterPro" id="IPR020574">
    <property type="entry name" value="Ribosomal_uS9_CS"/>
</dbReference>
<keyword evidence="12" id="KW-1185">Reference proteome</keyword>
<organism evidence="11 12">
    <name type="scientific">Pseudonaja textilis</name>
    <name type="common">Eastern brown snake</name>
    <dbReference type="NCBI Taxonomy" id="8673"/>
    <lineage>
        <taxon>Eukaryota</taxon>
        <taxon>Metazoa</taxon>
        <taxon>Chordata</taxon>
        <taxon>Craniata</taxon>
        <taxon>Vertebrata</taxon>
        <taxon>Euteleostomi</taxon>
        <taxon>Lepidosauria</taxon>
        <taxon>Squamata</taxon>
        <taxon>Bifurcata</taxon>
        <taxon>Unidentata</taxon>
        <taxon>Episquamata</taxon>
        <taxon>Toxicofera</taxon>
        <taxon>Serpentes</taxon>
        <taxon>Colubroidea</taxon>
        <taxon>Elapidae</taxon>
        <taxon>Hydrophiinae</taxon>
        <taxon>Pseudonaja</taxon>
    </lineage>
</organism>
<dbReference type="GO" id="GO:0005763">
    <property type="term" value="C:mitochondrial small ribosomal subunit"/>
    <property type="evidence" value="ECO:0007669"/>
    <property type="project" value="TreeGrafter"/>
</dbReference>
<evidence type="ECO:0000256" key="4">
    <source>
        <dbReference type="ARBA" id="ARBA00022980"/>
    </source>
</evidence>
<dbReference type="FunFam" id="3.30.230.10:FF:000035">
    <property type="entry name" value="28S ribosomal protein S9, mitochondrial"/>
    <property type="match status" value="1"/>
</dbReference>
<dbReference type="GeneID" id="113440822"/>
<dbReference type="Gene3D" id="3.30.230.10">
    <property type="match status" value="1"/>
</dbReference>
<dbReference type="CTD" id="64965"/>
<evidence type="ECO:0000256" key="1">
    <source>
        <dbReference type="ARBA" id="ARBA00004173"/>
    </source>
</evidence>
<protein>
    <recommendedName>
        <fullName evidence="7">Small ribosomal subunit protein uS9m</fullName>
    </recommendedName>
    <alternativeName>
        <fullName evidence="8">28S ribosomal protein S9, mitochondrial</fullName>
    </alternativeName>
</protein>
<dbReference type="OrthoDB" id="10254627at2759"/>
<dbReference type="Proteomes" id="UP000472273">
    <property type="component" value="Unplaced"/>
</dbReference>
<dbReference type="SUPFAM" id="SSF54211">
    <property type="entry name" value="Ribosomal protein S5 domain 2-like"/>
    <property type="match status" value="1"/>
</dbReference>
<dbReference type="PROSITE" id="PS00360">
    <property type="entry name" value="RIBOSOMAL_S9"/>
    <property type="match status" value="1"/>
</dbReference>
<evidence type="ECO:0000256" key="10">
    <source>
        <dbReference type="SAM" id="MobiDB-lite"/>
    </source>
</evidence>
<evidence type="ECO:0000256" key="7">
    <source>
        <dbReference type="ARBA" id="ARBA00039318"/>
    </source>
</evidence>
<keyword evidence="4 9" id="KW-0689">Ribosomal protein</keyword>
<dbReference type="OMA" id="HHFLFYT"/>
<accession>A0A670XT02</accession>
<dbReference type="PANTHER" id="PTHR21569">
    <property type="entry name" value="RIBOSOMAL PROTEIN S9"/>
    <property type="match status" value="1"/>
</dbReference>
<evidence type="ECO:0000256" key="6">
    <source>
        <dbReference type="ARBA" id="ARBA00023274"/>
    </source>
</evidence>
<gene>
    <name evidence="11" type="primary">MRPS9</name>
</gene>
<name>A0A670XT02_PSETE</name>
<keyword evidence="5" id="KW-0496">Mitochondrion</keyword>
<sequence>MATAAVGRVLAGGRSWSTAVKTRKLPVGSKMARLICITTSASQKKSSAPPRPKQYTESFIKKQIEEFNIGKRHLANMMGEDPESFAQEDIDKAIAYLFPSGLFEKRARPLMKHPDEVFPKTSVIQWDEDGRPFNFLFYTGKQSYYSLMHEIYSKLLHIRNYQDQLYAQGLLSEDKAPMNLIGSRWLIKEELEEMLAEKLSDQDYLRCIQLLERLVMLPYCDMEQDYLLKFRKEIPIQSKKQSFEPLKYDERGVAFSTAEGKRKSATATATLHANGNGKFTINGDDYLLYFPVLQDREQLMFPFQFLDHLEKYDVVCSVSGGGRSGQAGAIRLAVARALCSFITEDEVESMRQAGLLTSDPRVRERKKPGQEGARRKFTWKKR</sequence>
<dbReference type="RefSeq" id="XP_026563242.1">
    <property type="nucleotide sequence ID" value="XM_026707457.1"/>
</dbReference>
<evidence type="ECO:0000256" key="2">
    <source>
        <dbReference type="ARBA" id="ARBA00005251"/>
    </source>
</evidence>
<dbReference type="GeneTree" id="ENSGT00390000011204"/>
<dbReference type="AlphaFoldDB" id="A0A670XT02"/>
<keyword evidence="3" id="KW-0809">Transit peptide</keyword>
<dbReference type="InterPro" id="IPR014721">
    <property type="entry name" value="Ribsml_uS5_D2-typ_fold_subgr"/>
</dbReference>
<evidence type="ECO:0000256" key="3">
    <source>
        <dbReference type="ARBA" id="ARBA00022946"/>
    </source>
</evidence>
<dbReference type="GO" id="GO:0003723">
    <property type="term" value="F:RNA binding"/>
    <property type="evidence" value="ECO:0007669"/>
    <property type="project" value="TreeGrafter"/>
</dbReference>
<dbReference type="GO" id="GO:0005730">
    <property type="term" value="C:nucleolus"/>
    <property type="evidence" value="ECO:0007669"/>
    <property type="project" value="Ensembl"/>
</dbReference>
<dbReference type="GO" id="GO:0005743">
    <property type="term" value="C:mitochondrial inner membrane"/>
    <property type="evidence" value="ECO:0007669"/>
    <property type="project" value="UniProtKB-ARBA"/>
</dbReference>
<dbReference type="InterPro" id="IPR023035">
    <property type="entry name" value="Ribosomal_uS9_bac/plastid"/>
</dbReference>
<reference evidence="11" key="2">
    <citation type="submission" date="2025-09" db="UniProtKB">
        <authorList>
            <consortium name="Ensembl"/>
        </authorList>
    </citation>
    <scope>IDENTIFICATION</scope>
</reference>
<dbReference type="Ensembl" id="ENSPTXT00000000120.1">
    <property type="protein sequence ID" value="ENSPTXP00000000117.1"/>
    <property type="gene ID" value="ENSPTXG00000000120.1"/>
</dbReference>
<dbReference type="Pfam" id="PF00380">
    <property type="entry name" value="Ribosomal_S9"/>
    <property type="match status" value="1"/>
</dbReference>
<comment type="subcellular location">
    <subcellularLocation>
        <location evidence="1">Mitochondrion</location>
    </subcellularLocation>
</comment>
<dbReference type="PANTHER" id="PTHR21569:SF1">
    <property type="entry name" value="SMALL RIBOSOMAL SUBUNIT PROTEIN US9M"/>
    <property type="match status" value="1"/>
</dbReference>
<dbReference type="InterPro" id="IPR020568">
    <property type="entry name" value="Ribosomal_Su5_D2-typ_SF"/>
</dbReference>
<evidence type="ECO:0000256" key="8">
    <source>
        <dbReference type="ARBA" id="ARBA00076042"/>
    </source>
</evidence>
<dbReference type="GO" id="GO:0003735">
    <property type="term" value="F:structural constituent of ribosome"/>
    <property type="evidence" value="ECO:0007669"/>
    <property type="project" value="InterPro"/>
</dbReference>
<dbReference type="GO" id="GO:0006412">
    <property type="term" value="P:translation"/>
    <property type="evidence" value="ECO:0007669"/>
    <property type="project" value="InterPro"/>
</dbReference>
<proteinExistence type="inferred from homology"/>
<dbReference type="KEGG" id="ptex:113440822"/>
<comment type="similarity">
    <text evidence="2 9">Belongs to the universal ribosomal protein uS9 family.</text>
</comment>